<evidence type="ECO:0000313" key="1">
    <source>
        <dbReference type="EMBL" id="GAI16128.1"/>
    </source>
</evidence>
<organism evidence="1">
    <name type="scientific">marine sediment metagenome</name>
    <dbReference type="NCBI Taxonomy" id="412755"/>
    <lineage>
        <taxon>unclassified sequences</taxon>
        <taxon>metagenomes</taxon>
        <taxon>ecological metagenomes</taxon>
    </lineage>
</organism>
<reference evidence="1" key="1">
    <citation type="journal article" date="2014" name="Front. Microbiol.">
        <title>High frequency of phylogenetically diverse reductive dehalogenase-homologous genes in deep subseafloor sedimentary metagenomes.</title>
        <authorList>
            <person name="Kawai M."/>
            <person name="Futagami T."/>
            <person name="Toyoda A."/>
            <person name="Takaki Y."/>
            <person name="Nishi S."/>
            <person name="Hori S."/>
            <person name="Arai W."/>
            <person name="Tsubouchi T."/>
            <person name="Morono Y."/>
            <person name="Uchiyama I."/>
            <person name="Ito T."/>
            <person name="Fujiyama A."/>
            <person name="Inagaki F."/>
            <person name="Takami H."/>
        </authorList>
    </citation>
    <scope>NUCLEOTIDE SEQUENCE</scope>
    <source>
        <strain evidence="1">Expedition CK06-06</strain>
    </source>
</reference>
<dbReference type="AlphaFoldDB" id="X1LAM3"/>
<sequence length="82" mass="9254">MEDEMLRMETDPRADAIYIQLLDEPIGYTKELDDNRLIDFTLNPEKPVGIHLLAVSEGVKLDGLPEAETIERILVGLGVKIY</sequence>
<dbReference type="EMBL" id="BARV01008074">
    <property type="protein sequence ID" value="GAI16128.1"/>
    <property type="molecule type" value="Genomic_DNA"/>
</dbReference>
<gene>
    <name evidence="1" type="ORF">S06H3_16331</name>
</gene>
<name>X1LAM3_9ZZZZ</name>
<protein>
    <recommendedName>
        <fullName evidence="2">DUF2283 domain-containing protein</fullName>
    </recommendedName>
</protein>
<dbReference type="Pfam" id="PF10049">
    <property type="entry name" value="DUF2283"/>
    <property type="match status" value="1"/>
</dbReference>
<proteinExistence type="predicted"/>
<comment type="caution">
    <text evidence="1">The sequence shown here is derived from an EMBL/GenBank/DDBJ whole genome shotgun (WGS) entry which is preliminary data.</text>
</comment>
<dbReference type="InterPro" id="IPR019270">
    <property type="entry name" value="DUF2283"/>
</dbReference>
<evidence type="ECO:0008006" key="2">
    <source>
        <dbReference type="Google" id="ProtNLM"/>
    </source>
</evidence>
<accession>X1LAM3</accession>